<dbReference type="PIRSF" id="PIRSF008757">
    <property type="entry name" value="UCP008757"/>
    <property type="match status" value="1"/>
</dbReference>
<dbReference type="EMBL" id="JBHUMR010000003">
    <property type="protein sequence ID" value="MFD2615921.1"/>
    <property type="molecule type" value="Genomic_DNA"/>
</dbReference>
<dbReference type="Proteomes" id="UP001597458">
    <property type="component" value="Unassembled WGS sequence"/>
</dbReference>
<dbReference type="PANTHER" id="PTHR28255:SF1">
    <property type="entry name" value="UPF0303 PROTEIN YBR137W"/>
    <property type="match status" value="1"/>
</dbReference>
<sequence length="151" mass="17223">MSLQQLEQLETELQFEHFTNEDALNLGLTLIQYAKENGKSIAIHIERNRVPLFTHLMDGTSEENVYWFYRKKRVVDHYNHSSHYIGKRFEEAGTTHDESSLLSPAQYQAQGGSFPIQVEGIGVIGSVTVSGLTPQLDHDYVVEGIKRFLNK</sequence>
<gene>
    <name evidence="1" type="ORF">ACFSTF_01005</name>
</gene>
<protein>
    <submittedName>
        <fullName evidence="1">Heme-degrading domain-containing protein</fullName>
    </submittedName>
</protein>
<dbReference type="PANTHER" id="PTHR28255">
    <property type="match status" value="1"/>
</dbReference>
<dbReference type="NCBIfam" id="NF002696">
    <property type="entry name" value="PRK02487.1-5"/>
    <property type="match status" value="1"/>
</dbReference>
<accession>A0ABW5PLK6</accession>
<comment type="caution">
    <text evidence="1">The sequence shown here is derived from an EMBL/GenBank/DDBJ whole genome shotgun (WGS) entry which is preliminary data.</text>
</comment>
<organism evidence="1 2">
    <name type="scientific">Terrilactibacillus laevilacticus</name>
    <dbReference type="NCBI Taxonomy" id="1380157"/>
    <lineage>
        <taxon>Bacteria</taxon>
        <taxon>Bacillati</taxon>
        <taxon>Bacillota</taxon>
        <taxon>Bacilli</taxon>
        <taxon>Bacillales</taxon>
        <taxon>Bacillaceae</taxon>
        <taxon>Terrilactibacillus</taxon>
    </lineage>
</organism>
<dbReference type="InterPro" id="IPR010371">
    <property type="entry name" value="YBR137W-like"/>
</dbReference>
<dbReference type="RefSeq" id="WP_141191892.1">
    <property type="nucleotide sequence ID" value="NZ_JBHUMR010000003.1"/>
</dbReference>
<name>A0ABW5PLK6_9BACI</name>
<dbReference type="InterPro" id="IPR005624">
    <property type="entry name" value="PduO/GlcC-like"/>
</dbReference>
<dbReference type="InterPro" id="IPR038084">
    <property type="entry name" value="PduO/GlcC-like_sf"/>
</dbReference>
<keyword evidence="2" id="KW-1185">Reference proteome</keyword>
<dbReference type="Gene3D" id="3.30.450.150">
    <property type="entry name" value="Haem-degrading domain"/>
    <property type="match status" value="1"/>
</dbReference>
<reference evidence="2" key="1">
    <citation type="journal article" date="2019" name="Int. J. Syst. Evol. Microbiol.">
        <title>The Global Catalogue of Microorganisms (GCM) 10K type strain sequencing project: providing services to taxonomists for standard genome sequencing and annotation.</title>
        <authorList>
            <consortium name="The Broad Institute Genomics Platform"/>
            <consortium name="The Broad Institute Genome Sequencing Center for Infectious Disease"/>
            <person name="Wu L."/>
            <person name="Ma J."/>
        </authorList>
    </citation>
    <scope>NUCLEOTIDE SEQUENCE [LARGE SCALE GENOMIC DNA]</scope>
    <source>
        <strain evidence="2">TISTR 2241</strain>
    </source>
</reference>
<evidence type="ECO:0000313" key="1">
    <source>
        <dbReference type="EMBL" id="MFD2615921.1"/>
    </source>
</evidence>
<proteinExistence type="predicted"/>
<dbReference type="Pfam" id="PF03928">
    <property type="entry name" value="HbpS-like"/>
    <property type="match status" value="1"/>
</dbReference>
<evidence type="ECO:0000313" key="2">
    <source>
        <dbReference type="Proteomes" id="UP001597458"/>
    </source>
</evidence>
<dbReference type="SUPFAM" id="SSF143744">
    <property type="entry name" value="GlcG-like"/>
    <property type="match status" value="1"/>
</dbReference>